<keyword evidence="7 8" id="KW-0119">Carbohydrate metabolism</keyword>
<dbReference type="InterPro" id="IPR014718">
    <property type="entry name" value="GH-type_carb-bd"/>
</dbReference>
<dbReference type="PROSITE" id="PS00545">
    <property type="entry name" value="ALDOSE_1_EPIMERASE"/>
    <property type="match status" value="1"/>
</dbReference>
<evidence type="ECO:0000256" key="5">
    <source>
        <dbReference type="ARBA" id="ARBA00014165"/>
    </source>
</evidence>
<dbReference type="InterPro" id="IPR008183">
    <property type="entry name" value="Aldose_1/G6P_1-epimerase"/>
</dbReference>
<sequence length="349" mass="38443">MIQTSVFGRTADGKNVLAFRIKDGANEAVILSMGGIIQSLRIADRHGYPVDVVLGYNDVASYEQNGGYLGALIGRCANRIDKGHMVIDGVDYDLYQNDNGNHLHGGKVGFDRRLWNYVFEGSDGNTLALTLHSPDGEESYPGNLNVQVRYSLVGGELKIEYQALSDKKTVINLTNHAYFNLDGEDSGDVLDTTLRINANKITPTDALLIPHGGFRDVTGTPFDFRTGRKIGERIGDTEDADIRNGNGYDANYLLNKRMGEYAKVAEAESEKSGIAMEVYTNMPALQLYTGNGLDQDGKSGHYGPHAGFCLETQFIPNAVNCPSYALHGDPVYDKNRLYRFTTAYKFVRK</sequence>
<dbReference type="AlphaFoldDB" id="A0A9D2AUR3"/>
<feature type="binding site" evidence="10">
    <location>
        <position position="249"/>
    </location>
    <ligand>
        <name>beta-D-galactose</name>
        <dbReference type="ChEBI" id="CHEBI:27667"/>
    </ligand>
</feature>
<dbReference type="Gene3D" id="2.70.98.10">
    <property type="match status" value="1"/>
</dbReference>
<name>A0A9D2AUR3_9FIRM</name>
<feature type="active site" description="Proton acceptor" evidence="9">
    <location>
        <position position="311"/>
    </location>
</feature>
<evidence type="ECO:0000256" key="3">
    <source>
        <dbReference type="ARBA" id="ARBA00006206"/>
    </source>
</evidence>
<dbReference type="GO" id="GO:0033499">
    <property type="term" value="P:galactose catabolic process via UDP-galactose, Leloir pathway"/>
    <property type="evidence" value="ECO:0007669"/>
    <property type="project" value="TreeGrafter"/>
</dbReference>
<evidence type="ECO:0000256" key="7">
    <source>
        <dbReference type="ARBA" id="ARBA00023277"/>
    </source>
</evidence>
<comment type="caution">
    <text evidence="12">The sequence shown here is derived from an EMBL/GenBank/DDBJ whole genome shotgun (WGS) entry which is preliminary data.</text>
</comment>
<feature type="active site" description="Proton donor" evidence="9">
    <location>
        <position position="176"/>
    </location>
</feature>
<evidence type="ECO:0000256" key="10">
    <source>
        <dbReference type="PIRSR" id="PIRSR005096-2"/>
    </source>
</evidence>
<evidence type="ECO:0000256" key="9">
    <source>
        <dbReference type="PIRSR" id="PIRSR005096-1"/>
    </source>
</evidence>
<dbReference type="SUPFAM" id="SSF74650">
    <property type="entry name" value="Galactose mutarotase-like"/>
    <property type="match status" value="1"/>
</dbReference>
<evidence type="ECO:0000256" key="1">
    <source>
        <dbReference type="ARBA" id="ARBA00001614"/>
    </source>
</evidence>
<evidence type="ECO:0000256" key="2">
    <source>
        <dbReference type="ARBA" id="ARBA00005028"/>
    </source>
</evidence>
<dbReference type="InterPro" id="IPR011013">
    <property type="entry name" value="Gal_mutarotase_sf_dom"/>
</dbReference>
<gene>
    <name evidence="12" type="ORF">H9851_01025</name>
</gene>
<dbReference type="InterPro" id="IPR047215">
    <property type="entry name" value="Galactose_mutarotase-like"/>
</dbReference>
<evidence type="ECO:0000313" key="13">
    <source>
        <dbReference type="Proteomes" id="UP000886847"/>
    </source>
</evidence>
<accession>A0A9D2AUR3</accession>
<reference evidence="12" key="2">
    <citation type="submission" date="2021-04" db="EMBL/GenBank/DDBJ databases">
        <authorList>
            <person name="Gilroy R."/>
        </authorList>
    </citation>
    <scope>NUCLEOTIDE SEQUENCE</scope>
    <source>
        <strain evidence="12">2189</strain>
    </source>
</reference>
<feature type="binding site" evidence="11">
    <location>
        <begin position="78"/>
        <end position="79"/>
    </location>
    <ligand>
        <name>beta-D-galactose</name>
        <dbReference type="ChEBI" id="CHEBI:27667"/>
    </ligand>
</feature>
<dbReference type="EC" id="5.1.3.3" evidence="4 8"/>
<dbReference type="PIRSF" id="PIRSF005096">
    <property type="entry name" value="GALM"/>
    <property type="match status" value="1"/>
</dbReference>
<feature type="binding site" evidence="11">
    <location>
        <begin position="176"/>
        <end position="178"/>
    </location>
    <ligand>
        <name>beta-D-galactose</name>
        <dbReference type="ChEBI" id="CHEBI:27667"/>
    </ligand>
</feature>
<keyword evidence="6 8" id="KW-0413">Isomerase</keyword>
<dbReference type="NCBIfam" id="NF008277">
    <property type="entry name" value="PRK11055.1"/>
    <property type="match status" value="1"/>
</dbReference>
<dbReference type="InterPro" id="IPR018052">
    <property type="entry name" value="Ald1_epimerase_CS"/>
</dbReference>
<comment type="pathway">
    <text evidence="2 8">Carbohydrate metabolism; hexose metabolism.</text>
</comment>
<reference evidence="12" key="1">
    <citation type="journal article" date="2021" name="PeerJ">
        <title>Extensive microbial diversity within the chicken gut microbiome revealed by metagenomics and culture.</title>
        <authorList>
            <person name="Gilroy R."/>
            <person name="Ravi A."/>
            <person name="Getino M."/>
            <person name="Pursley I."/>
            <person name="Horton D.L."/>
            <person name="Alikhan N.F."/>
            <person name="Baker D."/>
            <person name="Gharbi K."/>
            <person name="Hall N."/>
            <person name="Watson M."/>
            <person name="Adriaenssens E.M."/>
            <person name="Foster-Nyarko E."/>
            <person name="Jarju S."/>
            <person name="Secka A."/>
            <person name="Antonio M."/>
            <person name="Oren A."/>
            <person name="Chaudhuri R.R."/>
            <person name="La Ragione R."/>
            <person name="Hildebrand F."/>
            <person name="Pallen M.J."/>
        </authorList>
    </citation>
    <scope>NUCLEOTIDE SEQUENCE</scope>
    <source>
        <strain evidence="12">2189</strain>
    </source>
</reference>
<evidence type="ECO:0000313" key="12">
    <source>
        <dbReference type="EMBL" id="HIX49854.1"/>
    </source>
</evidence>
<organism evidence="12 13">
    <name type="scientific">Candidatus Borkfalkia faecavium</name>
    <dbReference type="NCBI Taxonomy" id="2838508"/>
    <lineage>
        <taxon>Bacteria</taxon>
        <taxon>Bacillati</taxon>
        <taxon>Bacillota</taxon>
        <taxon>Clostridia</taxon>
        <taxon>Christensenellales</taxon>
        <taxon>Christensenellaceae</taxon>
        <taxon>Candidatus Borkfalkia</taxon>
    </lineage>
</organism>
<comment type="similarity">
    <text evidence="3 8">Belongs to the aldose epimerase family.</text>
</comment>
<protein>
    <recommendedName>
        <fullName evidence="5 8">Aldose 1-epimerase</fullName>
        <ecNumber evidence="4 8">5.1.3.3</ecNumber>
    </recommendedName>
</protein>
<dbReference type="Pfam" id="PF01263">
    <property type="entry name" value="Aldose_epim"/>
    <property type="match status" value="1"/>
</dbReference>
<dbReference type="InterPro" id="IPR015443">
    <property type="entry name" value="Aldose_1-epimerase"/>
</dbReference>
<proteinExistence type="inferred from homology"/>
<dbReference type="Proteomes" id="UP000886847">
    <property type="component" value="Unassembled WGS sequence"/>
</dbReference>
<evidence type="ECO:0000256" key="6">
    <source>
        <dbReference type="ARBA" id="ARBA00023235"/>
    </source>
</evidence>
<comment type="catalytic activity">
    <reaction evidence="1 8">
        <text>alpha-D-glucose = beta-D-glucose</text>
        <dbReference type="Rhea" id="RHEA:10264"/>
        <dbReference type="ChEBI" id="CHEBI:15903"/>
        <dbReference type="ChEBI" id="CHEBI:17925"/>
        <dbReference type="EC" id="5.1.3.3"/>
    </reaction>
</comment>
<evidence type="ECO:0000256" key="8">
    <source>
        <dbReference type="PIRNR" id="PIRNR005096"/>
    </source>
</evidence>
<dbReference type="GO" id="GO:0030246">
    <property type="term" value="F:carbohydrate binding"/>
    <property type="evidence" value="ECO:0007669"/>
    <property type="project" value="InterPro"/>
</dbReference>
<evidence type="ECO:0000256" key="11">
    <source>
        <dbReference type="PIRSR" id="PIRSR005096-3"/>
    </source>
</evidence>
<evidence type="ECO:0000256" key="4">
    <source>
        <dbReference type="ARBA" id="ARBA00013185"/>
    </source>
</evidence>
<dbReference type="PANTHER" id="PTHR10091">
    <property type="entry name" value="ALDOSE-1-EPIMERASE"/>
    <property type="match status" value="1"/>
</dbReference>
<dbReference type="PANTHER" id="PTHR10091:SF49">
    <property type="entry name" value="ALDOSE 1-EPIMERASE"/>
    <property type="match status" value="1"/>
</dbReference>
<dbReference type="EMBL" id="DXEW01000005">
    <property type="protein sequence ID" value="HIX49854.1"/>
    <property type="molecule type" value="Genomic_DNA"/>
</dbReference>
<dbReference type="GO" id="GO:0004034">
    <property type="term" value="F:aldose 1-epimerase activity"/>
    <property type="evidence" value="ECO:0007669"/>
    <property type="project" value="UniProtKB-EC"/>
</dbReference>
<dbReference type="GO" id="GO:0006006">
    <property type="term" value="P:glucose metabolic process"/>
    <property type="evidence" value="ECO:0007669"/>
    <property type="project" value="TreeGrafter"/>
</dbReference>
<dbReference type="CDD" id="cd09019">
    <property type="entry name" value="galactose_mutarotase_like"/>
    <property type="match status" value="1"/>
</dbReference>